<protein>
    <recommendedName>
        <fullName evidence="7">Filament-like plant protein 3</fullName>
    </recommendedName>
</protein>
<evidence type="ECO:0000256" key="4">
    <source>
        <dbReference type="SAM" id="MobiDB-lite"/>
    </source>
</evidence>
<evidence type="ECO:0000313" key="6">
    <source>
        <dbReference type="Proteomes" id="UP000796880"/>
    </source>
</evidence>
<dbReference type="Proteomes" id="UP000796880">
    <property type="component" value="Unassembled WGS sequence"/>
</dbReference>
<evidence type="ECO:0000313" key="5">
    <source>
        <dbReference type="EMBL" id="KAF3439298.1"/>
    </source>
</evidence>
<evidence type="ECO:0008006" key="7">
    <source>
        <dbReference type="Google" id="ProtNLM"/>
    </source>
</evidence>
<feature type="compositionally biased region" description="Polar residues" evidence="4">
    <location>
        <begin position="646"/>
        <end position="656"/>
    </location>
</feature>
<feature type="compositionally biased region" description="Polar residues" evidence="4">
    <location>
        <begin position="627"/>
        <end position="639"/>
    </location>
</feature>
<name>A0A8K0E1Y8_9ROSA</name>
<organism evidence="5 6">
    <name type="scientific">Rhamnella rubrinervis</name>
    <dbReference type="NCBI Taxonomy" id="2594499"/>
    <lineage>
        <taxon>Eukaryota</taxon>
        <taxon>Viridiplantae</taxon>
        <taxon>Streptophyta</taxon>
        <taxon>Embryophyta</taxon>
        <taxon>Tracheophyta</taxon>
        <taxon>Spermatophyta</taxon>
        <taxon>Magnoliopsida</taxon>
        <taxon>eudicotyledons</taxon>
        <taxon>Gunneridae</taxon>
        <taxon>Pentapetalae</taxon>
        <taxon>rosids</taxon>
        <taxon>fabids</taxon>
        <taxon>Rosales</taxon>
        <taxon>Rhamnaceae</taxon>
        <taxon>rhamnoid group</taxon>
        <taxon>Rhamneae</taxon>
        <taxon>Rhamnella</taxon>
    </lineage>
</organism>
<evidence type="ECO:0000256" key="1">
    <source>
        <dbReference type="ARBA" id="ARBA00005921"/>
    </source>
</evidence>
<dbReference type="OrthoDB" id="128924at2759"/>
<feature type="coiled-coil region" evidence="3">
    <location>
        <begin position="395"/>
        <end position="534"/>
    </location>
</feature>
<proteinExistence type="inferred from homology"/>
<evidence type="ECO:0000256" key="3">
    <source>
        <dbReference type="SAM" id="Coils"/>
    </source>
</evidence>
<dbReference type="Pfam" id="PF05911">
    <property type="entry name" value="FPP"/>
    <property type="match status" value="2"/>
</dbReference>
<sequence>MDRRSWLWRRKSSEKSPGETESSGSISSHSERFSDDQAYINQSTQSPEVTSKAALNDDEVNDSVKALTDKLSAALLNISAKEDLVKQHAKVAEEAVSGWEKAENEVLALKQKLEAANQKNSALEDRLGHLDGALKECVRQLRQSREEQEQKTNEVVKIKTHEWESSKSLLESQLDELKAQLQSAKSEAAASTDSDICTKLEATEKENLALKLELLSKVKELEIRTTERDLSTETAETASKQHLESIKKVAKLEAECRRLKGMTRKASQTYDRKSISVSSFYVESFTDSQSDSGERLLALESDMQKISGLEPNECEPSHSDSWASSPVLKLHKIKNEKDIGRNLMVPSVEINLMDDFLEMERLVALPDTKSESCCHDAGPASDHTNGGESPLKAELEAMINRTAELEEKIEKMEAEKVELEMALTECQKHLGISQSQLSEAEMNLQELQRQVVLANESKQAAEEEARTFKTKREVAESQLREFETEVNSLLSKVGSLEEEVQKEQTLSADNVAKCRKLEEELSSMKHETEVHRESELRRVANINGDMKIKQEKELALAAKKFAECQKTIASLGQQLKSLATVDDILMDSEKPLDQFTCEGIQSFKIGMEAWKLGSSDLNLARTDSEFSKATSRRSYPSKNASERKPSLSNTRPTHWV</sequence>
<dbReference type="SUPFAM" id="SSF57997">
    <property type="entry name" value="Tropomyosin"/>
    <property type="match status" value="1"/>
</dbReference>
<dbReference type="PANTHER" id="PTHR31580:SF49">
    <property type="entry name" value="FILAMENT-LIKE PLANT PROTEIN 3"/>
    <property type="match status" value="1"/>
</dbReference>
<feature type="coiled-coil region" evidence="3">
    <location>
        <begin position="99"/>
        <end position="194"/>
    </location>
</feature>
<reference evidence="5" key="1">
    <citation type="submission" date="2020-03" db="EMBL/GenBank/DDBJ databases">
        <title>A high-quality chromosome-level genome assembly of a woody plant with both climbing and erect habits, Rhamnella rubrinervis.</title>
        <authorList>
            <person name="Lu Z."/>
            <person name="Yang Y."/>
            <person name="Zhu X."/>
            <person name="Sun Y."/>
        </authorList>
    </citation>
    <scope>NUCLEOTIDE SEQUENCE</scope>
    <source>
        <strain evidence="5">BYM</strain>
        <tissue evidence="5">Leaf</tissue>
    </source>
</reference>
<dbReference type="InterPro" id="IPR008587">
    <property type="entry name" value="FPP_plant"/>
</dbReference>
<accession>A0A8K0E1Y8</accession>
<feature type="compositionally biased region" description="Basic and acidic residues" evidence="4">
    <location>
        <begin position="1"/>
        <end position="18"/>
    </location>
</feature>
<evidence type="ECO:0000256" key="2">
    <source>
        <dbReference type="ARBA" id="ARBA00023054"/>
    </source>
</evidence>
<comment type="similarity">
    <text evidence="1">Belongs to the FPP family.</text>
</comment>
<dbReference type="PANTHER" id="PTHR31580">
    <property type="entry name" value="FILAMENT-LIKE PLANT PROTEIN 4"/>
    <property type="match status" value="1"/>
</dbReference>
<keyword evidence="6" id="KW-1185">Reference proteome</keyword>
<keyword evidence="2 3" id="KW-0175">Coiled coil</keyword>
<gene>
    <name evidence="5" type="ORF">FNV43_RR17574</name>
</gene>
<feature type="compositionally biased region" description="Polar residues" evidence="4">
    <location>
        <begin position="39"/>
        <end position="49"/>
    </location>
</feature>
<feature type="region of interest" description="Disordered" evidence="4">
    <location>
        <begin position="1"/>
        <end position="56"/>
    </location>
</feature>
<feature type="region of interest" description="Disordered" evidence="4">
    <location>
        <begin position="625"/>
        <end position="656"/>
    </location>
</feature>
<dbReference type="EMBL" id="VOIH02000008">
    <property type="protein sequence ID" value="KAF3439298.1"/>
    <property type="molecule type" value="Genomic_DNA"/>
</dbReference>
<dbReference type="AlphaFoldDB" id="A0A8K0E1Y8"/>
<feature type="compositionally biased region" description="Low complexity" evidence="4">
    <location>
        <begin position="19"/>
        <end position="28"/>
    </location>
</feature>
<comment type="caution">
    <text evidence="5">The sequence shown here is derived from an EMBL/GenBank/DDBJ whole genome shotgun (WGS) entry which is preliminary data.</text>
</comment>